<keyword evidence="3" id="KW-1185">Reference proteome</keyword>
<reference evidence="2" key="1">
    <citation type="submission" date="2020-06" db="EMBL/GenBank/DDBJ databases">
        <authorList>
            <person name="Li T."/>
            <person name="Hu X."/>
            <person name="Zhang T."/>
            <person name="Song X."/>
            <person name="Zhang H."/>
            <person name="Dai N."/>
            <person name="Sheng W."/>
            <person name="Hou X."/>
            <person name="Wei L."/>
        </authorList>
    </citation>
    <scope>NUCLEOTIDE SEQUENCE</scope>
    <source>
        <strain evidence="2">3651</strain>
        <tissue evidence="2">Leaf</tissue>
    </source>
</reference>
<dbReference type="Proteomes" id="UP001293254">
    <property type="component" value="Unassembled WGS sequence"/>
</dbReference>
<sequence>MDPLPFDPWLRASPPPALRSSGTPTAPARPEFVYPGRSPTITLNPNRRGANVFNYTPTPSSSSHRPNLYQNHPQVLQIPPAPTPTLLSFPSYPHTNMAPPYTYQPLHQP</sequence>
<protein>
    <submittedName>
        <fullName evidence="2">Uncharacterized protein</fullName>
    </submittedName>
</protein>
<evidence type="ECO:0000313" key="2">
    <source>
        <dbReference type="EMBL" id="KAK4434247.1"/>
    </source>
</evidence>
<name>A0AAE1YQD3_9LAMI</name>
<evidence type="ECO:0000256" key="1">
    <source>
        <dbReference type="SAM" id="MobiDB-lite"/>
    </source>
</evidence>
<dbReference type="EMBL" id="JACGWO010000002">
    <property type="protein sequence ID" value="KAK4434247.1"/>
    <property type="molecule type" value="Genomic_DNA"/>
</dbReference>
<reference evidence="2" key="2">
    <citation type="journal article" date="2024" name="Plant">
        <title>Genomic evolution and insights into agronomic trait innovations of Sesamum species.</title>
        <authorList>
            <person name="Miao H."/>
            <person name="Wang L."/>
            <person name="Qu L."/>
            <person name="Liu H."/>
            <person name="Sun Y."/>
            <person name="Le M."/>
            <person name="Wang Q."/>
            <person name="Wei S."/>
            <person name="Zheng Y."/>
            <person name="Lin W."/>
            <person name="Duan Y."/>
            <person name="Cao H."/>
            <person name="Xiong S."/>
            <person name="Wang X."/>
            <person name="Wei L."/>
            <person name="Li C."/>
            <person name="Ma Q."/>
            <person name="Ju M."/>
            <person name="Zhao R."/>
            <person name="Li G."/>
            <person name="Mu C."/>
            <person name="Tian Q."/>
            <person name="Mei H."/>
            <person name="Zhang T."/>
            <person name="Gao T."/>
            <person name="Zhang H."/>
        </authorList>
    </citation>
    <scope>NUCLEOTIDE SEQUENCE</scope>
    <source>
        <strain evidence="2">3651</strain>
    </source>
</reference>
<feature type="region of interest" description="Disordered" evidence="1">
    <location>
        <begin position="1"/>
        <end position="49"/>
    </location>
</feature>
<dbReference type="AlphaFoldDB" id="A0AAE1YQD3"/>
<gene>
    <name evidence="2" type="ORF">Salat_0587400</name>
</gene>
<evidence type="ECO:0000313" key="3">
    <source>
        <dbReference type="Proteomes" id="UP001293254"/>
    </source>
</evidence>
<proteinExistence type="predicted"/>
<organism evidence="2 3">
    <name type="scientific">Sesamum alatum</name>
    <dbReference type="NCBI Taxonomy" id="300844"/>
    <lineage>
        <taxon>Eukaryota</taxon>
        <taxon>Viridiplantae</taxon>
        <taxon>Streptophyta</taxon>
        <taxon>Embryophyta</taxon>
        <taxon>Tracheophyta</taxon>
        <taxon>Spermatophyta</taxon>
        <taxon>Magnoliopsida</taxon>
        <taxon>eudicotyledons</taxon>
        <taxon>Gunneridae</taxon>
        <taxon>Pentapetalae</taxon>
        <taxon>asterids</taxon>
        <taxon>lamiids</taxon>
        <taxon>Lamiales</taxon>
        <taxon>Pedaliaceae</taxon>
        <taxon>Sesamum</taxon>
    </lineage>
</organism>
<comment type="caution">
    <text evidence="2">The sequence shown here is derived from an EMBL/GenBank/DDBJ whole genome shotgun (WGS) entry which is preliminary data.</text>
</comment>
<accession>A0AAE1YQD3</accession>